<gene>
    <name evidence="1" type="ORF">L4923_06980</name>
</gene>
<name>A0ABS9QCY7_9HYPH</name>
<evidence type="ECO:0000313" key="1">
    <source>
        <dbReference type="EMBL" id="MCG7504763.1"/>
    </source>
</evidence>
<accession>A0ABS9QCY7</accession>
<evidence type="ECO:0000313" key="2">
    <source>
        <dbReference type="Proteomes" id="UP001201701"/>
    </source>
</evidence>
<dbReference type="EMBL" id="JAKREW010000004">
    <property type="protein sequence ID" value="MCG7504763.1"/>
    <property type="molecule type" value="Genomic_DNA"/>
</dbReference>
<keyword evidence="2" id="KW-1185">Reference proteome</keyword>
<evidence type="ECO:0008006" key="3">
    <source>
        <dbReference type="Google" id="ProtNLM"/>
    </source>
</evidence>
<protein>
    <recommendedName>
        <fullName evidence="3">CHAD domain-containing protein</fullName>
    </recommendedName>
</protein>
<organism evidence="1 2">
    <name type="scientific">Mesorhizobium retamae</name>
    <dbReference type="NCBI Taxonomy" id="2912854"/>
    <lineage>
        <taxon>Bacteria</taxon>
        <taxon>Pseudomonadati</taxon>
        <taxon>Pseudomonadota</taxon>
        <taxon>Alphaproteobacteria</taxon>
        <taxon>Hyphomicrobiales</taxon>
        <taxon>Phyllobacteriaceae</taxon>
        <taxon>Mesorhizobium</taxon>
    </lineage>
</organism>
<reference evidence="1 2" key="1">
    <citation type="submission" date="2022-02" db="EMBL/GenBank/DDBJ databases">
        <title>Draft genome sequence of Mezorhizobium retamae strain IRAMC:0171 isolated from Retama raetam nodules.</title>
        <authorList>
            <person name="Bengaied R."/>
            <person name="Sbissi I."/>
            <person name="Huber K."/>
            <person name="Ghodbane F."/>
            <person name="Nouioui I."/>
            <person name="Tarhouni M."/>
            <person name="Gtari M."/>
        </authorList>
    </citation>
    <scope>NUCLEOTIDE SEQUENCE [LARGE SCALE GENOMIC DNA]</scope>
    <source>
        <strain evidence="1 2">IRAMC:0171</strain>
    </source>
</reference>
<comment type="caution">
    <text evidence="1">The sequence shown here is derived from an EMBL/GenBank/DDBJ whole genome shotgun (WGS) entry which is preliminary data.</text>
</comment>
<dbReference type="RefSeq" id="WP_239363046.1">
    <property type="nucleotide sequence ID" value="NZ_JAKREW010000004.1"/>
</dbReference>
<proteinExistence type="predicted"/>
<dbReference type="Proteomes" id="UP001201701">
    <property type="component" value="Unassembled WGS sequence"/>
</dbReference>
<sequence length="154" mass="17628">MNEIVAPEYKSRKRLRSEKAAVRYLDEYLDLPHGRRQKARGRIRSSLRPLVEAKKIIREVFIGAGSDSDPDFSDVQELRVRLIHRDHMLCQEQVSWLKKLDRSIAANSLSRAAFKQEAAELLSMPNSLPLQHRKDELVFSQQSGRPDTSASFAA</sequence>